<accession>A0A9X5FC34</accession>
<comment type="caution">
    <text evidence="3">The sequence shown here is derived from an EMBL/GenBank/DDBJ whole genome shotgun (WGS) entry which is preliminary data.</text>
</comment>
<dbReference type="RefSeq" id="WP_168446353.1">
    <property type="nucleotide sequence ID" value="NZ_JAAXOW010000001.1"/>
</dbReference>
<keyword evidence="2" id="KW-0812">Transmembrane</keyword>
<evidence type="ECO:0000313" key="3">
    <source>
        <dbReference type="EMBL" id="NKX92307.1"/>
    </source>
</evidence>
<evidence type="ECO:0000256" key="1">
    <source>
        <dbReference type="SAM" id="MobiDB-lite"/>
    </source>
</evidence>
<keyword evidence="2" id="KW-1133">Transmembrane helix</keyword>
<name>A0A9X5FC34_9MICO</name>
<evidence type="ECO:0000256" key="2">
    <source>
        <dbReference type="SAM" id="Phobius"/>
    </source>
</evidence>
<organism evidence="3 4">
    <name type="scientific">Sanguibacter hominis ATCC BAA-789</name>
    <dbReference type="NCBI Taxonomy" id="1312740"/>
    <lineage>
        <taxon>Bacteria</taxon>
        <taxon>Bacillati</taxon>
        <taxon>Actinomycetota</taxon>
        <taxon>Actinomycetes</taxon>
        <taxon>Micrococcales</taxon>
        <taxon>Sanguibacteraceae</taxon>
        <taxon>Sanguibacter</taxon>
    </lineage>
</organism>
<keyword evidence="4" id="KW-1185">Reference proteome</keyword>
<protein>
    <submittedName>
        <fullName evidence="3">Uncharacterized protein</fullName>
    </submittedName>
</protein>
<reference evidence="3 4" key="1">
    <citation type="submission" date="2020-04" db="EMBL/GenBank/DDBJ databases">
        <title>MicrobeNet Type strains.</title>
        <authorList>
            <person name="Nicholson A.C."/>
        </authorList>
    </citation>
    <scope>NUCLEOTIDE SEQUENCE [LARGE SCALE GENOMIC DNA]</scope>
    <source>
        <strain evidence="3 4">ATCC BAA-789</strain>
    </source>
</reference>
<gene>
    <name evidence="3" type="ORF">HF995_03310</name>
</gene>
<proteinExistence type="predicted"/>
<feature type="compositionally biased region" description="Basic and acidic residues" evidence="1">
    <location>
        <begin position="7"/>
        <end position="19"/>
    </location>
</feature>
<dbReference type="Proteomes" id="UP000774283">
    <property type="component" value="Unassembled WGS sequence"/>
</dbReference>
<dbReference type="EMBL" id="JAAXOW010000001">
    <property type="protein sequence ID" value="NKX92307.1"/>
    <property type="molecule type" value="Genomic_DNA"/>
</dbReference>
<feature type="transmembrane region" description="Helical" evidence="2">
    <location>
        <begin position="70"/>
        <end position="88"/>
    </location>
</feature>
<evidence type="ECO:0000313" key="4">
    <source>
        <dbReference type="Proteomes" id="UP000774283"/>
    </source>
</evidence>
<feature type="compositionally biased region" description="Low complexity" evidence="1">
    <location>
        <begin position="51"/>
        <end position="63"/>
    </location>
</feature>
<dbReference type="AlphaFoldDB" id="A0A9X5FC34"/>
<sequence length="605" mass="62696">MTDGDEDARPRDLWADVPRRGLPRRRAVAEDDELSTPSSDVTAPPVSADDPAPIAPRRTASPRSARRRRILRVGVPVAALGLVAALVLPDVLDDDEEPRLARPTAPSVVDASALLPDLVFGEDRSADLPVPPALTGPAEAPSGTGERWRLTSDDLSEIWQDAAPDGADAGSPVLVVANPVTAGAANEANVSGIAPVVLDAYGPQGKKSQTSLLMTLDTEDGSVLWTRPLEAVMPSSCQSIGRGASIACLSQGDAEGDRATFQVTVLEAATGRDAASFATDACIPTSFVQQGTRLYWAGVLPDEMAMCLGGGAEHFATLTGSGFVDTSTDWLTMTATGPLLRTPGSSVMLTQDGWRGYRGRVEPAPGGLIVREIAEDDSETVRLDQDRPPAVRSVVSTTAGATVMWAAGTPWRRLDLTPEVSGTSDFAGTIGIGGSAYDVTEGGTVVSSSPVLTIPGVEDTSLDYGGRMPPSVTPAAVIAFVPVDGGVATYTTERWTAASMSAGAPVETHEEPRSLAAVVGRTTLSYEGARDSLGEGPLGATHFAERTLVVEQEDGSTDRVPFRHLYSVSLADGAGEIDLATTVSPIAVVGPMVVIADDGGLVAVS</sequence>
<feature type="region of interest" description="Disordered" evidence="1">
    <location>
        <begin position="1"/>
        <end position="66"/>
    </location>
</feature>
<keyword evidence="2" id="KW-0472">Membrane</keyword>